<name>A0A9P8L285_9PEZI</name>
<dbReference type="InterPro" id="IPR000719">
    <property type="entry name" value="Prot_kinase_dom"/>
</dbReference>
<dbReference type="GO" id="GO:0005524">
    <property type="term" value="F:ATP binding"/>
    <property type="evidence" value="ECO:0007669"/>
    <property type="project" value="InterPro"/>
</dbReference>
<keyword evidence="4" id="KW-1185">Reference proteome</keyword>
<dbReference type="PANTHER" id="PTHR24148">
    <property type="entry name" value="ANKYRIN REPEAT DOMAIN-CONTAINING PROTEIN 39 HOMOLOG-RELATED"/>
    <property type="match status" value="1"/>
</dbReference>
<dbReference type="SMART" id="SM00248">
    <property type="entry name" value="ANK"/>
    <property type="match status" value="6"/>
</dbReference>
<proteinExistence type="predicted"/>
<dbReference type="InterPro" id="IPR052895">
    <property type="entry name" value="HetReg/Transcr_Mod"/>
</dbReference>
<dbReference type="Pfam" id="PF07714">
    <property type="entry name" value="PK_Tyr_Ser-Thr"/>
    <property type="match status" value="1"/>
</dbReference>
<feature type="repeat" description="ANK" evidence="1">
    <location>
        <begin position="947"/>
        <end position="974"/>
    </location>
</feature>
<dbReference type="InterPro" id="IPR001245">
    <property type="entry name" value="Ser-Thr/Tyr_kinase_cat_dom"/>
</dbReference>
<dbReference type="InterPro" id="IPR010730">
    <property type="entry name" value="HET"/>
</dbReference>
<dbReference type="InterPro" id="IPR002110">
    <property type="entry name" value="Ankyrin_rpt"/>
</dbReference>
<gene>
    <name evidence="3" type="ORF">FGG08_004955</name>
</gene>
<reference evidence="3" key="1">
    <citation type="submission" date="2021-03" db="EMBL/GenBank/DDBJ databases">
        <title>Comparative genomics and phylogenomic investigation of the class Geoglossomycetes provide insights into ecological specialization and systematics.</title>
        <authorList>
            <person name="Melie T."/>
            <person name="Pirro S."/>
            <person name="Miller A.N."/>
            <person name="Quandt A."/>
        </authorList>
    </citation>
    <scope>NUCLEOTIDE SEQUENCE</scope>
    <source>
        <strain evidence="3">GBOQ0MN5Z8</strain>
    </source>
</reference>
<dbReference type="PROSITE" id="PS50011">
    <property type="entry name" value="PROTEIN_KINASE_DOM"/>
    <property type="match status" value="1"/>
</dbReference>
<dbReference type="InterPro" id="IPR011009">
    <property type="entry name" value="Kinase-like_dom_sf"/>
</dbReference>
<dbReference type="GO" id="GO:0004672">
    <property type="term" value="F:protein kinase activity"/>
    <property type="evidence" value="ECO:0007669"/>
    <property type="project" value="InterPro"/>
</dbReference>
<evidence type="ECO:0000259" key="2">
    <source>
        <dbReference type="PROSITE" id="PS50011"/>
    </source>
</evidence>
<feature type="repeat" description="ANK" evidence="1">
    <location>
        <begin position="870"/>
        <end position="902"/>
    </location>
</feature>
<organism evidence="3 4">
    <name type="scientific">Glutinoglossum americanum</name>
    <dbReference type="NCBI Taxonomy" id="1670608"/>
    <lineage>
        <taxon>Eukaryota</taxon>
        <taxon>Fungi</taxon>
        <taxon>Dikarya</taxon>
        <taxon>Ascomycota</taxon>
        <taxon>Pezizomycotina</taxon>
        <taxon>Geoglossomycetes</taxon>
        <taxon>Geoglossales</taxon>
        <taxon>Geoglossaceae</taxon>
        <taxon>Glutinoglossum</taxon>
    </lineage>
</organism>
<dbReference type="InterPro" id="IPR036770">
    <property type="entry name" value="Ankyrin_rpt-contain_sf"/>
</dbReference>
<dbReference type="EMBL" id="JAGHQL010000108">
    <property type="protein sequence ID" value="KAH0538457.1"/>
    <property type="molecule type" value="Genomic_DNA"/>
</dbReference>
<sequence length="2226" mass="249121">MSPNKEPDLSSSAPSSNQPDGLFVAATALPRFINFLAHLPGNFINPHLEAVQHLPVLGDGSLFSVRDHIRADALGQKRVLKVFKKSLSPGTPNPVSAAEFRSLLQEINILGFRPLLMHENIVTLESVVWGVHSLDPSLQVSPALTLEQAPFGDLDAFQASTADADWAARKALCYDVASGLDALHSYGILHGDLTAPHILIFGHPKRKFLAKICGFSGSSIAPPGCEIPIIPRGRIPWSAPEMESGSFRQDQVLKTDVFTFGLLMWKIFVHQNPFLTFDLPLDEATQNEDIKDILLLPYLFRFIPLLIEHEVGLLGNDDFDLLNALFSCTVRLAPRQRNLRQALELLLPHNGREDEPLQTAASSALARILDIPMDFELIRASSNDLRELPFLVQKQLLNSLQHICSYGDAQQTSEPNKEAIFGPRLLDNAVWIVFLCHLQGFSIASDPVTAIETLRRSGLAEFLTPTLCQAFEIDIPEELAVETTTMLLKRINSSRMGPWMKPGWEPSLQNPEAHGIDKDKQYVLEMCAGQTADGAEPLRQNSELAQIRLGANNTLLHAATFFGLSKEVEFLIDRVQFDMNAVNDKHETALLLACQTGQCDIVDFLLSRGADASIVNERGENGLHWLCSFPEGSAASLAHRLGLQGASLGLTSPEEDGGLEWVATTPDIDFLQDGRLGGNPGLRAVGNRDLPSLRILCGMYRTIIPNLKPDAKLFVLIHFMFSPLLRRACELHLHDILAYLCDEFSTMLAELPSESLPESWLPIVADLKQDPQPFGSMLFALTKSTTLTQVAIDTNFHIMRLCYHENTWATASRRTLEVLTQYGILTKLVRTSKGPLRTLAYAICCGNQEAVAFLLEQETFRNQIDFADEHGFTPVHHALNSQQFRILTLLVKSGAIIDLRKQRDPRHCLSGVEASYMHVIASLRTDNLAYAHLLMDHGVPATIKDGRGLSALNLALKRGAFNLARVLIENGASIISEGIFGLTPIGELFLPGQSNQHDDLFATLKFLLSYDGRNGNSLFITSHELGYSVLHTAAAYYSPNASHAKLLDSLLQHFGMPEHLNAKAYTPAKSTAIQIAISSQNPTAVKAFVKAGALIEDKDLSNRTALDLAQETLKGLVSARDAATNSDKPSKIDRAIEIIIFLAEESSWPASLREFPTLRRALDHAEPLLHQMMLSIHQVAYMRKLEVETLGAIHGGMKEMLPYLELHGLEMVRYLVEKWGKPALRVDIEYRVLPNKEATNPSYSYEKVRENIPWCATLPNARLQDFQQAAAFEWLLDQVLQNIANGSAGEAIGTDLQQFARSPDPKNLPMDPQLIRFPLTLLGWYEKAVKNDEFHLSEKDRDQVQNFISVLRHRANMQESGVISLPDFDETFKRFHFDLLQPAKLGLDTTFCAILLATRCRCHSSKIGVISKFHMLRLTQRISSLDDKTWSSRLKDTRAEKAGQAQELAQWKKSVGVEGSRSGFLSMLQDIRLAESLPDVPSILTHPGDIKYIEREELSEDKPVGPKTPTQWPKLNFPYQPLNFDKNEIRLLTLLPPENIKVDTASATAPPDRLVRCTMEHFSLNALTTEFRDFVNSLDPEAKPQEYHEGWNRYSRQGIEDAQPIPHSNDRYRRDRYEWGNFTALSYTWGDPNDTRSIILNGVEVAVGANLESALRSLREEPDFANGLKLWADALCINQADLGEKEKIVGNMQQIYFMADTVTAWLGPGGEFSETTISTVQDFIKESASLSLGDSLDHLLKLPVSSPSTLWYATNVHPAVVDLMDRPYWRRLWIIQEVTVCAPCKDIYLGSNRISWRDLSILLGLYMQYHTRGMTKATDEFTEETNNRVLENIKHIFVLITLERTYRNTGGVGSDNLSLRLGNWSNILHIGSLAQVTDERDRVYGLLGLLPRYIASRIEPNYSKSAESVFCDLSKAILGATGSYDEVLRGNLSNSPGLPSWATDLRQIDNSYEHYNKASGYLKPHSAFLSCRTWRSYFDYEIPDRWKPVFQFSEDEDILTVRAIRVGSVDGTGGFATRCTEPFIVIKVAAKESSREVYQYPEDESMERVLLRVMHGNVGYEDKEGASLLEIPWFEGMEPDPPMVEKLNNFGWGETLKSDQFRIFQGFRHWKADFKLWGGRDFRSFFPTEVKQCNQPGITKALRAAVSVTERTFITTSQGYLGSTSMPVRSGDLIYIVPGCSFPVLLRPKAECFEVIGECYVEGMMSGEALQWVEEGKCTMEDIKLC</sequence>
<dbReference type="Pfam" id="PF12796">
    <property type="entry name" value="Ank_2"/>
    <property type="match status" value="2"/>
</dbReference>
<dbReference type="PROSITE" id="PS50297">
    <property type="entry name" value="ANK_REP_REGION"/>
    <property type="match status" value="3"/>
</dbReference>
<dbReference type="Proteomes" id="UP000698800">
    <property type="component" value="Unassembled WGS sequence"/>
</dbReference>
<comment type="caution">
    <text evidence="3">The sequence shown here is derived from an EMBL/GenBank/DDBJ whole genome shotgun (WGS) entry which is preliminary data.</text>
</comment>
<dbReference type="OrthoDB" id="4062651at2759"/>
<protein>
    <recommendedName>
        <fullName evidence="2">Protein kinase domain-containing protein</fullName>
    </recommendedName>
</protein>
<evidence type="ECO:0000256" key="1">
    <source>
        <dbReference type="PROSITE-ProRule" id="PRU00023"/>
    </source>
</evidence>
<dbReference type="Pfam" id="PF06985">
    <property type="entry name" value="HET"/>
    <property type="match status" value="1"/>
</dbReference>
<evidence type="ECO:0000313" key="3">
    <source>
        <dbReference type="EMBL" id="KAH0538457.1"/>
    </source>
</evidence>
<dbReference type="Gene3D" id="1.25.40.20">
    <property type="entry name" value="Ankyrin repeat-containing domain"/>
    <property type="match status" value="2"/>
</dbReference>
<dbReference type="PROSITE" id="PS50088">
    <property type="entry name" value="ANK_REPEAT"/>
    <property type="match status" value="3"/>
</dbReference>
<dbReference type="SUPFAM" id="SSF56112">
    <property type="entry name" value="Protein kinase-like (PK-like)"/>
    <property type="match status" value="1"/>
</dbReference>
<feature type="repeat" description="ANK" evidence="1">
    <location>
        <begin position="585"/>
        <end position="617"/>
    </location>
</feature>
<dbReference type="Gene3D" id="1.10.510.10">
    <property type="entry name" value="Transferase(Phosphotransferase) domain 1"/>
    <property type="match status" value="1"/>
</dbReference>
<dbReference type="SUPFAM" id="SSF48403">
    <property type="entry name" value="Ankyrin repeat"/>
    <property type="match status" value="1"/>
</dbReference>
<evidence type="ECO:0000313" key="4">
    <source>
        <dbReference type="Proteomes" id="UP000698800"/>
    </source>
</evidence>
<dbReference type="Pfam" id="PF26639">
    <property type="entry name" value="Het-6_barrel"/>
    <property type="match status" value="1"/>
</dbReference>
<feature type="domain" description="Protein kinase" evidence="2">
    <location>
        <begin position="51"/>
        <end position="391"/>
    </location>
</feature>
<keyword evidence="1" id="KW-0040">ANK repeat</keyword>
<accession>A0A9P8L285</accession>
<dbReference type="PANTHER" id="PTHR24148:SF73">
    <property type="entry name" value="HET DOMAIN PROTEIN (AFU_ORTHOLOGUE AFUA_8G01020)"/>
    <property type="match status" value="1"/>
</dbReference>